<sequence length="223" mass="26380">MQTLYHHQLCPLSRQIRILLKEFNIEFNLIREDYWQCRPEFLLISPSSTTPVLALDSNKCALIGNYPIIEYMNETYENFYFMPLSPIERGEVRKYISWFNDKFYREVSKILLEEKMIRLLMRTGEPRTAFIRAAKANLTQHFRFLNQALENNSYIISEKITCADIAAAAHISVVDYFGEVNWDSWTLIKQWYAVIKSRPSFQPILQDRVPGFNPPKDYSNLDF</sequence>
<dbReference type="PROSITE" id="PS50405">
    <property type="entry name" value="GST_CTER"/>
    <property type="match status" value="1"/>
</dbReference>
<dbReference type="CDD" id="cd00299">
    <property type="entry name" value="GST_C_family"/>
    <property type="match status" value="1"/>
</dbReference>
<dbReference type="SFLD" id="SFLDG00358">
    <property type="entry name" value="Main_(cytGST)"/>
    <property type="match status" value="1"/>
</dbReference>
<evidence type="ECO:0000259" key="1">
    <source>
        <dbReference type="PROSITE" id="PS50404"/>
    </source>
</evidence>
<dbReference type="PANTHER" id="PTHR44051">
    <property type="entry name" value="GLUTATHIONE S-TRANSFERASE-RELATED"/>
    <property type="match status" value="1"/>
</dbReference>
<dbReference type="Pfam" id="PF00043">
    <property type="entry name" value="GST_C"/>
    <property type="match status" value="1"/>
</dbReference>
<dbReference type="InterPro" id="IPR036282">
    <property type="entry name" value="Glutathione-S-Trfase_C_sf"/>
</dbReference>
<reference evidence="3 4" key="1">
    <citation type="submission" date="2023-03" db="EMBL/GenBank/DDBJ databases">
        <title>Host association and intracellularity evolved multiple times independently in the Rickettsiales.</title>
        <authorList>
            <person name="Castelli M."/>
            <person name="Nardi T."/>
            <person name="Gammuto L."/>
            <person name="Bellinzona G."/>
            <person name="Sabaneyeva E."/>
            <person name="Potekhin A."/>
            <person name="Serra V."/>
            <person name="Petroni G."/>
            <person name="Sassera D."/>
        </authorList>
    </citation>
    <scope>NUCLEOTIDE SEQUENCE [LARGE SCALE GENOMIC DNA]</scope>
    <source>
        <strain evidence="3 4">Sr 2-6</strain>
    </source>
</reference>
<dbReference type="InterPro" id="IPR036249">
    <property type="entry name" value="Thioredoxin-like_sf"/>
</dbReference>
<proteinExistence type="predicted"/>
<protein>
    <submittedName>
        <fullName evidence="3">Glutathione S-transferase family protein</fullName>
    </submittedName>
</protein>
<dbReference type="PROSITE" id="PS50404">
    <property type="entry name" value="GST_NTER"/>
    <property type="match status" value="1"/>
</dbReference>
<dbReference type="InterPro" id="IPR004046">
    <property type="entry name" value="GST_C"/>
</dbReference>
<dbReference type="RefSeq" id="WP_322776321.1">
    <property type="nucleotide sequence ID" value="NZ_JARJFB010000016.1"/>
</dbReference>
<dbReference type="InterPro" id="IPR004045">
    <property type="entry name" value="Glutathione_S-Trfase_N"/>
</dbReference>
<dbReference type="SUPFAM" id="SSF52833">
    <property type="entry name" value="Thioredoxin-like"/>
    <property type="match status" value="1"/>
</dbReference>
<dbReference type="PANTHER" id="PTHR44051:SF9">
    <property type="entry name" value="GLUTATHIONE S-TRANSFERASE 1"/>
    <property type="match status" value="1"/>
</dbReference>
<evidence type="ECO:0000313" key="3">
    <source>
        <dbReference type="EMBL" id="MEA0970417.1"/>
    </source>
</evidence>
<evidence type="ECO:0000313" key="4">
    <source>
        <dbReference type="Proteomes" id="UP001291687"/>
    </source>
</evidence>
<dbReference type="Gene3D" id="1.20.1050.10">
    <property type="match status" value="1"/>
</dbReference>
<gene>
    <name evidence="3" type="ORF">Megvenef_00379</name>
</gene>
<dbReference type="InterPro" id="IPR040079">
    <property type="entry name" value="Glutathione_S-Trfase"/>
</dbReference>
<accession>A0ABU5NBB9</accession>
<dbReference type="CDD" id="cd00570">
    <property type="entry name" value="GST_N_family"/>
    <property type="match status" value="1"/>
</dbReference>
<dbReference type="Gene3D" id="3.40.30.10">
    <property type="entry name" value="Glutaredoxin"/>
    <property type="match status" value="1"/>
</dbReference>
<dbReference type="InterPro" id="IPR010987">
    <property type="entry name" value="Glutathione-S-Trfase_C-like"/>
</dbReference>
<dbReference type="Proteomes" id="UP001291687">
    <property type="component" value="Unassembled WGS sequence"/>
</dbReference>
<evidence type="ECO:0000259" key="2">
    <source>
        <dbReference type="PROSITE" id="PS50405"/>
    </source>
</evidence>
<feature type="domain" description="GST C-terminal" evidence="2">
    <location>
        <begin position="85"/>
        <end position="218"/>
    </location>
</feature>
<name>A0ABU5NBB9_9RICK</name>
<organism evidence="3 4">
    <name type="scientific">Candidatus Megaera venefica</name>
    <dbReference type="NCBI Taxonomy" id="2055910"/>
    <lineage>
        <taxon>Bacteria</taxon>
        <taxon>Pseudomonadati</taxon>
        <taxon>Pseudomonadota</taxon>
        <taxon>Alphaproteobacteria</taxon>
        <taxon>Rickettsiales</taxon>
        <taxon>Rickettsiaceae</taxon>
        <taxon>Candidatus Megaera</taxon>
    </lineage>
</organism>
<dbReference type="SUPFAM" id="SSF47616">
    <property type="entry name" value="GST C-terminal domain-like"/>
    <property type="match status" value="1"/>
</dbReference>
<keyword evidence="4" id="KW-1185">Reference proteome</keyword>
<dbReference type="SFLD" id="SFLDS00019">
    <property type="entry name" value="Glutathione_Transferase_(cytos"/>
    <property type="match status" value="1"/>
</dbReference>
<feature type="domain" description="GST N-terminal" evidence="1">
    <location>
        <begin position="1"/>
        <end position="80"/>
    </location>
</feature>
<dbReference type="Pfam" id="PF13409">
    <property type="entry name" value="GST_N_2"/>
    <property type="match status" value="1"/>
</dbReference>
<dbReference type="EMBL" id="JARJFB010000016">
    <property type="protein sequence ID" value="MEA0970417.1"/>
    <property type="molecule type" value="Genomic_DNA"/>
</dbReference>
<comment type="caution">
    <text evidence="3">The sequence shown here is derived from an EMBL/GenBank/DDBJ whole genome shotgun (WGS) entry which is preliminary data.</text>
</comment>